<protein>
    <recommendedName>
        <fullName evidence="2">Helicase C-terminal domain-containing protein</fullName>
    </recommendedName>
</protein>
<dbReference type="PROSITE" id="PS51194">
    <property type="entry name" value="HELICASE_CTER"/>
    <property type="match status" value="1"/>
</dbReference>
<dbReference type="InterPro" id="IPR001650">
    <property type="entry name" value="Helicase_C-like"/>
</dbReference>
<dbReference type="Gene3D" id="3.40.50.300">
    <property type="entry name" value="P-loop containing nucleotide triphosphate hydrolases"/>
    <property type="match status" value="2"/>
</dbReference>
<dbReference type="PANTHER" id="PTHR47957">
    <property type="entry name" value="ATP-DEPENDENT HELICASE HRQ1"/>
    <property type="match status" value="1"/>
</dbReference>
<organism evidence="3 4">
    <name type="scientific">Streptomyces macrosporus</name>
    <dbReference type="NCBI Taxonomy" id="44032"/>
    <lineage>
        <taxon>Bacteria</taxon>
        <taxon>Bacillati</taxon>
        <taxon>Actinomycetota</taxon>
        <taxon>Actinomycetes</taxon>
        <taxon>Kitasatosporales</taxon>
        <taxon>Streptomycetaceae</taxon>
        <taxon>Streptomyces</taxon>
    </lineage>
</organism>
<proteinExistence type="predicted"/>
<comment type="caution">
    <text evidence="3">The sequence shown here is derived from an EMBL/GenBank/DDBJ whole genome shotgun (WGS) entry which is preliminary data.</text>
</comment>
<feature type="region of interest" description="Disordered" evidence="1">
    <location>
        <begin position="74"/>
        <end position="100"/>
    </location>
</feature>
<feature type="region of interest" description="Disordered" evidence="1">
    <location>
        <begin position="1"/>
        <end position="22"/>
    </location>
</feature>
<name>A0ABN3JXK3_9ACTN</name>
<dbReference type="SUPFAM" id="SSF52540">
    <property type="entry name" value="P-loop containing nucleoside triphosphate hydrolases"/>
    <property type="match status" value="1"/>
</dbReference>
<dbReference type="Proteomes" id="UP001501638">
    <property type="component" value="Unassembled WGS sequence"/>
</dbReference>
<evidence type="ECO:0000313" key="4">
    <source>
        <dbReference type="Proteomes" id="UP001501638"/>
    </source>
</evidence>
<feature type="compositionally biased region" description="Acidic residues" evidence="1">
    <location>
        <begin position="74"/>
        <end position="83"/>
    </location>
</feature>
<evidence type="ECO:0000256" key="1">
    <source>
        <dbReference type="SAM" id="MobiDB-lite"/>
    </source>
</evidence>
<dbReference type="InterPro" id="IPR027417">
    <property type="entry name" value="P-loop_NTPase"/>
</dbReference>
<feature type="domain" description="Helicase C-terminal" evidence="2">
    <location>
        <begin position="774"/>
        <end position="942"/>
    </location>
</feature>
<dbReference type="Pfam" id="PF00271">
    <property type="entry name" value="Helicase_C"/>
    <property type="match status" value="1"/>
</dbReference>
<dbReference type="CDD" id="cd18785">
    <property type="entry name" value="SF2_C"/>
    <property type="match status" value="1"/>
</dbReference>
<evidence type="ECO:0000313" key="3">
    <source>
        <dbReference type="EMBL" id="GAA2442378.1"/>
    </source>
</evidence>
<sequence length="1063" mass="117657">MGTPGGNGRARTGRCKGGTMDPRDELTAYLRRQLMGPADGEREVLLFPPDRQYLVGTLYPRDADLHGQMRLAGDMEDEDEGQGTEEVREDTNPAVDPLPSVNSWLPSSLGISFYTDATELQVTCSAARYLTEQGERARQWRREPLPEETRTVGPKGDSPVKVFGGQGELTVHWRSFREGHLVTVGLVNAARASDKDRCTPPWDRMLFQARLAVTVPGGRIRQYPSTTLISRDEEEQELRLQYRHVRTYAIGHGCAVGEVFADGRVVGLKTELLPHVDVPDVRAAGPTDLPVLRLACLSDGQVAVGDLRKELRAFATGYRTWYEEQRTLDVPPWGRPAADRILARIEAAVTRIESGIETLCDPERPEILAAFRIANQAMALQMRHSARDQAGERRERRTAVLLEPDPDPKAAWRPFQLAFFLLALDGAVDPGHPDRDTVDLIWFPTGGGKTEAYLLLAAFVMVLRRFQEDGGGTAVLSRYTLSLLTTQQFQRAATMVCALERLRHADTQRLGSESFTIGLWVGDTTVPNRYADAKQVFDNLRDAAHPGEAFILDRCPWCGTRILPHAKSADRGDYGIRATATSFAFFCPRDECFFHEELPVAVVDDHLYDRPPTFVLGTVDKFARLAWEARAGRFFGAGGAGRRPPSLVIQDELHLLAGPLGSLTGLYESAVLSLCVHEGRGPKVVASTATIRRSEEQVRRLYGREVQLFPSAGLDARHSYFAEPDTSPRGRRGRRYLGVMAQGHTAGRASVATAAAMLQGAYELPEEHRDAYWTLVAYHHSLRELGRTVTATGDEIPAQLAGMGGAAGARELTDQQVQELTSNLNRAEQPVLLDRLAKPWTEPGAISFLACTNMLSVGVDVKRLALMLMLGQPKTTAEYIQATSRVGRDKVPGLVVAFFNATRPRDRSHYETFGVYHRSLYRHVEPTSVTPWSVPARRRALHAALVVLVRHRLGLAAEDQAGELLDQLPGAVVLAEELVAWVRASDPRAADAVRDELDGLLAAWQQRAQEARDAGKPLYYRGQGKGHLNLLKNFEQYGGLWETPHSLRTVDRECQVTVKGADR</sequence>
<reference evidence="3 4" key="1">
    <citation type="journal article" date="2019" name="Int. J. Syst. Evol. Microbiol.">
        <title>The Global Catalogue of Microorganisms (GCM) 10K type strain sequencing project: providing services to taxonomists for standard genome sequencing and annotation.</title>
        <authorList>
            <consortium name="The Broad Institute Genomics Platform"/>
            <consortium name="The Broad Institute Genome Sequencing Center for Infectious Disease"/>
            <person name="Wu L."/>
            <person name="Ma J."/>
        </authorList>
    </citation>
    <scope>NUCLEOTIDE SEQUENCE [LARGE SCALE GENOMIC DNA]</scope>
    <source>
        <strain evidence="3 4">JCM 6305</strain>
    </source>
</reference>
<dbReference type="PANTHER" id="PTHR47957:SF3">
    <property type="entry name" value="ATP-DEPENDENT HELICASE HRQ1"/>
    <property type="match status" value="1"/>
</dbReference>
<dbReference type="SMART" id="SM00490">
    <property type="entry name" value="HELICc"/>
    <property type="match status" value="1"/>
</dbReference>
<accession>A0ABN3JXK3</accession>
<gene>
    <name evidence="3" type="ORF">GCM10010405_27370</name>
</gene>
<dbReference type="EMBL" id="BAAASZ010000020">
    <property type="protein sequence ID" value="GAA2442378.1"/>
    <property type="molecule type" value="Genomic_DNA"/>
</dbReference>
<keyword evidence="4" id="KW-1185">Reference proteome</keyword>
<evidence type="ECO:0000259" key="2">
    <source>
        <dbReference type="PROSITE" id="PS51194"/>
    </source>
</evidence>